<evidence type="ECO:0000313" key="2">
    <source>
        <dbReference type="EMBL" id="MDX7923378.1"/>
    </source>
</evidence>
<feature type="transmembrane region" description="Helical" evidence="1">
    <location>
        <begin position="12"/>
        <end position="31"/>
    </location>
</feature>
<sequence>MSWLKGFSRRFIFVVLCSMPFVFVSLLWWKYPTWIVHEWVFDKLLTGKVFAPSLGEFGDVYGALNTLFSGLAFSGVIISIVLQSIELRATRKEMNSQVLQFEQQTEAMLKQVFESSFFSMMNLHNDISSNLRSEDKFKILFWKLNEIAEKTPSYRKALIEHLNSVYEKFMREAYSDIGHYFRYIYQIMKFIDKSKLSEDEKSVYMNILRAQFSNYELLLLFVNCLCYKRSDKFKCLVEKYGFFEHIYEADLNTLMINMNTFKIYDENKLHKSPYDLGELKMLYSTQAYGL</sequence>
<reference evidence="2" key="1">
    <citation type="submission" date="2023-11" db="EMBL/GenBank/DDBJ databases">
        <title>WGS of Aeromonas in Northern Israel.</title>
        <authorList>
            <person name="Hershko Y."/>
        </authorList>
    </citation>
    <scope>NUCLEOTIDE SEQUENCE</scope>
    <source>
        <strain evidence="2">02297</strain>
    </source>
</reference>
<feature type="transmembrane region" description="Helical" evidence="1">
    <location>
        <begin position="60"/>
        <end position="82"/>
    </location>
</feature>
<dbReference type="EMBL" id="JAWZXF010000016">
    <property type="protein sequence ID" value="MDX7923378.1"/>
    <property type="molecule type" value="Genomic_DNA"/>
</dbReference>
<comment type="caution">
    <text evidence="2">The sequence shown here is derived from an EMBL/GenBank/DDBJ whole genome shotgun (WGS) entry which is preliminary data.</text>
</comment>
<evidence type="ECO:0000313" key="3">
    <source>
        <dbReference type="Proteomes" id="UP001285835"/>
    </source>
</evidence>
<keyword evidence="1" id="KW-1133">Transmembrane helix</keyword>
<proteinExistence type="predicted"/>
<dbReference type="Proteomes" id="UP001285835">
    <property type="component" value="Unassembled WGS sequence"/>
</dbReference>
<keyword evidence="1" id="KW-0472">Membrane</keyword>
<keyword evidence="1" id="KW-0812">Transmembrane</keyword>
<name>A0AAP6L4F4_AERME</name>
<dbReference type="AlphaFoldDB" id="A0AAP6L4F4"/>
<accession>A0AAP6L4F4</accession>
<gene>
    <name evidence="2" type="ORF">SJS82_15740</name>
</gene>
<dbReference type="InterPro" id="IPR031709">
    <property type="entry name" value="PutAbiC"/>
</dbReference>
<protein>
    <submittedName>
        <fullName evidence="2">Phage abortive infection protein</fullName>
    </submittedName>
</protein>
<dbReference type="Pfam" id="PF16872">
    <property type="entry name" value="putAbiC"/>
    <property type="match status" value="1"/>
</dbReference>
<evidence type="ECO:0000256" key="1">
    <source>
        <dbReference type="SAM" id="Phobius"/>
    </source>
</evidence>
<organism evidence="2 3">
    <name type="scientific">Aeromonas media</name>
    <dbReference type="NCBI Taxonomy" id="651"/>
    <lineage>
        <taxon>Bacteria</taxon>
        <taxon>Pseudomonadati</taxon>
        <taxon>Pseudomonadota</taxon>
        <taxon>Gammaproteobacteria</taxon>
        <taxon>Aeromonadales</taxon>
        <taxon>Aeromonadaceae</taxon>
        <taxon>Aeromonas</taxon>
    </lineage>
</organism>
<dbReference type="RefSeq" id="WP_319917623.1">
    <property type="nucleotide sequence ID" value="NZ_JAWZXF010000016.1"/>
</dbReference>